<sequence>MPPNPCENFFLIIYTEESWLGKTVQFQFFRQTKSLCTKK</sequence>
<dbReference type="Proteomes" id="UP000005819">
    <property type="component" value="Unassembled WGS sequence"/>
</dbReference>
<dbReference type="AlphaFoldDB" id="B0MVZ8"/>
<keyword evidence="2" id="KW-1185">Reference proteome</keyword>
<comment type="caution">
    <text evidence="1">The sequence shown here is derived from an EMBL/GenBank/DDBJ whole genome shotgun (WGS) entry which is preliminary data.</text>
</comment>
<evidence type="ECO:0000313" key="2">
    <source>
        <dbReference type="Proteomes" id="UP000005819"/>
    </source>
</evidence>
<name>B0MVZ8_9BACT</name>
<accession>B0MVZ8</accession>
<evidence type="ECO:0000313" key="1">
    <source>
        <dbReference type="EMBL" id="EDS03461.1"/>
    </source>
</evidence>
<gene>
    <name evidence="1" type="ORF">ALIPUT_01281</name>
</gene>
<proteinExistence type="predicted"/>
<organism evidence="1 2">
    <name type="scientific">Alistipes putredinis DSM 17216</name>
    <dbReference type="NCBI Taxonomy" id="445970"/>
    <lineage>
        <taxon>Bacteria</taxon>
        <taxon>Pseudomonadati</taxon>
        <taxon>Bacteroidota</taxon>
        <taxon>Bacteroidia</taxon>
        <taxon>Bacteroidales</taxon>
        <taxon>Rikenellaceae</taxon>
        <taxon>Alistipes</taxon>
    </lineage>
</organism>
<dbReference type="EMBL" id="ABFK02000018">
    <property type="protein sequence ID" value="EDS03461.1"/>
    <property type="molecule type" value="Genomic_DNA"/>
</dbReference>
<protein>
    <submittedName>
        <fullName evidence="1">Uncharacterized protein</fullName>
    </submittedName>
</protein>
<dbReference type="HOGENOM" id="CLU_3303646_0_0_10"/>
<reference evidence="1" key="2">
    <citation type="submission" date="2013-09" db="EMBL/GenBank/DDBJ databases">
        <title>Draft genome sequence of Alistipes putredinis (DSM 17216).</title>
        <authorList>
            <person name="Sudarsanam P."/>
            <person name="Ley R."/>
            <person name="Guruge J."/>
            <person name="Turnbaugh P.J."/>
            <person name="Mahowald M."/>
            <person name="Liep D."/>
            <person name="Gordon J."/>
        </authorList>
    </citation>
    <scope>NUCLEOTIDE SEQUENCE</scope>
    <source>
        <strain evidence="1">DSM 17216</strain>
    </source>
</reference>
<reference evidence="1" key="1">
    <citation type="submission" date="2007-10" db="EMBL/GenBank/DDBJ databases">
        <authorList>
            <person name="Fulton L."/>
            <person name="Clifton S."/>
            <person name="Fulton B."/>
            <person name="Xu J."/>
            <person name="Minx P."/>
            <person name="Pepin K.H."/>
            <person name="Johnson M."/>
            <person name="Thiruvilangam P."/>
            <person name="Bhonagiri V."/>
            <person name="Nash W.E."/>
            <person name="Mardis E.R."/>
            <person name="Wilson R.K."/>
        </authorList>
    </citation>
    <scope>NUCLEOTIDE SEQUENCE [LARGE SCALE GENOMIC DNA]</scope>
    <source>
        <strain evidence="1">DSM 17216</strain>
    </source>
</reference>